<gene>
    <name evidence="2" type="ORF">J2Z64_002641</name>
</gene>
<dbReference type="InterPro" id="IPR004013">
    <property type="entry name" value="PHP_dom"/>
</dbReference>
<dbReference type="Gene3D" id="3.20.20.140">
    <property type="entry name" value="Metal-dependent hydrolases"/>
    <property type="match status" value="1"/>
</dbReference>
<feature type="domain" description="Polymerase/histidinol phosphatase N-terminal" evidence="1">
    <location>
        <begin position="3"/>
        <end position="68"/>
    </location>
</feature>
<dbReference type="InterPro" id="IPR016195">
    <property type="entry name" value="Pol/histidinol_Pase-like"/>
</dbReference>
<dbReference type="InterPro" id="IPR003141">
    <property type="entry name" value="Pol/His_phosphatase_N"/>
</dbReference>
<dbReference type="Gene3D" id="1.10.150.650">
    <property type="match status" value="1"/>
</dbReference>
<accession>A0A9X0YT58</accession>
<dbReference type="PANTHER" id="PTHR42924">
    <property type="entry name" value="EXONUCLEASE"/>
    <property type="match status" value="1"/>
</dbReference>
<organism evidence="2 3">
    <name type="scientific">Oceanobacillus polygoni</name>
    <dbReference type="NCBI Taxonomy" id="1235259"/>
    <lineage>
        <taxon>Bacteria</taxon>
        <taxon>Bacillati</taxon>
        <taxon>Bacillota</taxon>
        <taxon>Bacilli</taxon>
        <taxon>Bacillales</taxon>
        <taxon>Bacillaceae</taxon>
        <taxon>Oceanobacillus</taxon>
    </lineage>
</organism>
<keyword evidence="3" id="KW-1185">Reference proteome</keyword>
<protein>
    <submittedName>
        <fullName evidence="2">Metal-dependent phosphoesterase TrpH</fullName>
    </submittedName>
</protein>
<dbReference type="EMBL" id="JAGGMB010000008">
    <property type="protein sequence ID" value="MBP2078377.1"/>
    <property type="molecule type" value="Genomic_DNA"/>
</dbReference>
<proteinExistence type="predicted"/>
<dbReference type="RefSeq" id="WP_149476068.1">
    <property type="nucleotide sequence ID" value="NZ_JAGGMB010000008.1"/>
</dbReference>
<dbReference type="SMART" id="SM00481">
    <property type="entry name" value="POLIIIAc"/>
    <property type="match status" value="1"/>
</dbReference>
<dbReference type="AlphaFoldDB" id="A0A9X0YT58"/>
<dbReference type="InterPro" id="IPR052018">
    <property type="entry name" value="PHP_domain"/>
</dbReference>
<dbReference type="PANTHER" id="PTHR42924:SF3">
    <property type="entry name" value="POLYMERASE_HISTIDINOL PHOSPHATASE N-TERMINAL DOMAIN-CONTAINING PROTEIN"/>
    <property type="match status" value="1"/>
</dbReference>
<evidence type="ECO:0000259" key="1">
    <source>
        <dbReference type="SMART" id="SM00481"/>
    </source>
</evidence>
<dbReference type="SUPFAM" id="SSF89550">
    <property type="entry name" value="PHP domain-like"/>
    <property type="match status" value="1"/>
</dbReference>
<dbReference type="Proteomes" id="UP001138793">
    <property type="component" value="Unassembled WGS sequence"/>
</dbReference>
<dbReference type="OrthoDB" id="9804333at2"/>
<dbReference type="GO" id="GO:0004534">
    <property type="term" value="F:5'-3' RNA exonuclease activity"/>
    <property type="evidence" value="ECO:0007669"/>
    <property type="project" value="TreeGrafter"/>
</dbReference>
<name>A0A9X0YT58_9BACI</name>
<dbReference type="CDD" id="cd07438">
    <property type="entry name" value="PHP_HisPPase_AMP"/>
    <property type="match status" value="1"/>
</dbReference>
<evidence type="ECO:0000313" key="3">
    <source>
        <dbReference type="Proteomes" id="UP001138793"/>
    </source>
</evidence>
<evidence type="ECO:0000313" key="2">
    <source>
        <dbReference type="EMBL" id="MBP2078377.1"/>
    </source>
</evidence>
<comment type="caution">
    <text evidence="2">The sequence shown here is derived from an EMBL/GenBank/DDBJ whole genome shotgun (WGS) entry which is preliminary data.</text>
</comment>
<sequence length="268" mass="29682">MKADLHVHSMYSDGSDSIEKVMREAQLNGVTHLSFVDHDTTAGLHEAQRLGKQYGIEVIPGIEISAYDFKRDLKVHILGYNYQPDARHIKQLCDPLLKRRHAHTLWQIEQIRQAGYSLDVTAITEAAKPSKTVYKQHVMQQLTSASFSSAAYQLLYKKLFKGDGPAAGDIEYVDAFDAVRAVVADGGIAVVAHPGQLNSYALIPELVEVGLGGIERNHMDHDEQDVLKVESLANRYELMMTGGTDYHGTFGEAIQVGNITSPIYPLFS</sequence>
<dbReference type="GO" id="GO:0035312">
    <property type="term" value="F:5'-3' DNA exonuclease activity"/>
    <property type="evidence" value="ECO:0007669"/>
    <property type="project" value="TreeGrafter"/>
</dbReference>
<dbReference type="Pfam" id="PF02811">
    <property type="entry name" value="PHP"/>
    <property type="match status" value="1"/>
</dbReference>
<reference evidence="2" key="1">
    <citation type="submission" date="2021-03" db="EMBL/GenBank/DDBJ databases">
        <title>Genomic Encyclopedia of Type Strains, Phase IV (KMG-IV): sequencing the most valuable type-strain genomes for metagenomic binning, comparative biology and taxonomic classification.</title>
        <authorList>
            <person name="Goeker M."/>
        </authorList>
    </citation>
    <scope>NUCLEOTIDE SEQUENCE</scope>
    <source>
        <strain evidence="2">DSM 107338</strain>
    </source>
</reference>